<dbReference type="NCBIfam" id="NF038180">
    <property type="entry name" value="leader_pinensin"/>
    <property type="match status" value="1"/>
</dbReference>
<dbReference type="EMBL" id="JACHIA010000014">
    <property type="protein sequence ID" value="MBB6072360.1"/>
    <property type="molecule type" value="Genomic_DNA"/>
</dbReference>
<comment type="caution">
    <text evidence="1">The sequence shown here is derived from an EMBL/GenBank/DDBJ whole genome shotgun (WGS) entry which is preliminary data.</text>
</comment>
<protein>
    <submittedName>
        <fullName evidence="1">Uncharacterized protein</fullName>
    </submittedName>
</protein>
<dbReference type="AlphaFoldDB" id="A0A841H2Y1"/>
<proteinExistence type="predicted"/>
<dbReference type="Proteomes" id="UP000582837">
    <property type="component" value="Unassembled WGS sequence"/>
</dbReference>
<gene>
    <name evidence="1" type="ORF">HNQ61_004022</name>
</gene>
<dbReference type="InterPro" id="IPR059231">
    <property type="entry name" value="Leader_pinensin"/>
</dbReference>
<organism evidence="1 2">
    <name type="scientific">Longimicrobium terrae</name>
    <dbReference type="NCBI Taxonomy" id="1639882"/>
    <lineage>
        <taxon>Bacteria</taxon>
        <taxon>Pseudomonadati</taxon>
        <taxon>Gemmatimonadota</taxon>
        <taxon>Longimicrobiia</taxon>
        <taxon>Longimicrobiales</taxon>
        <taxon>Longimicrobiaceae</taxon>
        <taxon>Longimicrobium</taxon>
    </lineage>
</organism>
<keyword evidence="2" id="KW-1185">Reference proteome</keyword>
<dbReference type="RefSeq" id="WP_170036561.1">
    <property type="nucleotide sequence ID" value="NZ_JABDTL010000002.1"/>
</dbReference>
<sequence>MKKLSLTLESLTVESFATDASTGARGTVEGRDGTTYADESCNGTCINTCYPASCLSCAFTCEQTCNGCGGSGAYTCGGNTCQGTCDYATCAQPETCWLNIC</sequence>
<evidence type="ECO:0000313" key="1">
    <source>
        <dbReference type="EMBL" id="MBB6072360.1"/>
    </source>
</evidence>
<evidence type="ECO:0000313" key="2">
    <source>
        <dbReference type="Proteomes" id="UP000582837"/>
    </source>
</evidence>
<reference evidence="1 2" key="1">
    <citation type="submission" date="2020-08" db="EMBL/GenBank/DDBJ databases">
        <title>Genomic Encyclopedia of Type Strains, Phase IV (KMG-IV): sequencing the most valuable type-strain genomes for metagenomic binning, comparative biology and taxonomic classification.</title>
        <authorList>
            <person name="Goeker M."/>
        </authorList>
    </citation>
    <scope>NUCLEOTIDE SEQUENCE [LARGE SCALE GENOMIC DNA]</scope>
    <source>
        <strain evidence="1 2">DSM 29007</strain>
    </source>
</reference>
<accession>A0A841H2Y1</accession>
<name>A0A841H2Y1_9BACT</name>